<dbReference type="GeneID" id="30172207"/>
<reference evidence="1" key="1">
    <citation type="submission" date="2013-07" db="EMBL/GenBank/DDBJ databases">
        <title>The Genome Sequence of Cryptococcus pinus CBS10737.</title>
        <authorList>
            <consortium name="The Broad Institute Genome Sequencing Platform"/>
            <person name="Cuomo C."/>
            <person name="Litvintseva A."/>
            <person name="Chen Y."/>
            <person name="Heitman J."/>
            <person name="Sun S."/>
            <person name="Springer D."/>
            <person name="Dromer F."/>
            <person name="Young S.K."/>
            <person name="Zeng Q."/>
            <person name="Gargeya S."/>
            <person name="Fitzgerald M."/>
            <person name="Abouelleil A."/>
            <person name="Alvarado L."/>
            <person name="Berlin A.M."/>
            <person name="Chapman S.B."/>
            <person name="Dewar J."/>
            <person name="Goldberg J."/>
            <person name="Griggs A."/>
            <person name="Gujja S."/>
            <person name="Hansen M."/>
            <person name="Howarth C."/>
            <person name="Imamovic A."/>
            <person name="Larimer J."/>
            <person name="McCowan C."/>
            <person name="Murphy C."/>
            <person name="Pearson M."/>
            <person name="Priest M."/>
            <person name="Roberts A."/>
            <person name="Saif S."/>
            <person name="Shea T."/>
            <person name="Sykes S."/>
            <person name="Wortman J."/>
            <person name="Nusbaum C."/>
            <person name="Birren B."/>
        </authorList>
    </citation>
    <scope>NUCLEOTIDE SEQUENCE [LARGE SCALE GENOMIC DNA]</scope>
    <source>
        <strain evidence="1">CBS 10737</strain>
    </source>
</reference>
<reference evidence="2" key="4">
    <citation type="submission" date="2024-02" db="EMBL/GenBank/DDBJ databases">
        <title>Comparative genomics of Cryptococcus and Kwoniella reveals pathogenesis evolution and contrasting modes of karyotype evolution via chromosome fusion or intercentromeric recombination.</title>
        <authorList>
            <person name="Coelho M.A."/>
            <person name="David-Palma M."/>
            <person name="Shea T."/>
            <person name="Bowers K."/>
            <person name="McGinley-Smith S."/>
            <person name="Mohammad A.W."/>
            <person name="Gnirke A."/>
            <person name="Yurkov A.M."/>
            <person name="Nowrousian M."/>
            <person name="Sun S."/>
            <person name="Cuomo C.A."/>
            <person name="Heitman J."/>
        </authorList>
    </citation>
    <scope>NUCLEOTIDE SEQUENCE</scope>
    <source>
        <strain evidence="2">CBS 10737</strain>
    </source>
</reference>
<evidence type="ECO:0000313" key="2">
    <source>
        <dbReference type="EMBL" id="WWC71299.1"/>
    </source>
</evidence>
<name>A0A1B9I4S7_9TREE</name>
<accession>A0A1B9I4S7</accession>
<dbReference type="EMBL" id="CP144525">
    <property type="protein sequence ID" value="WWC71299.1"/>
    <property type="molecule type" value="Genomic_DNA"/>
</dbReference>
<reference evidence="2" key="2">
    <citation type="submission" date="2013-07" db="EMBL/GenBank/DDBJ databases">
        <authorList>
            <consortium name="The Broad Institute Genome Sequencing Platform"/>
            <person name="Cuomo C."/>
            <person name="Litvintseva A."/>
            <person name="Chen Y."/>
            <person name="Heitman J."/>
            <person name="Sun S."/>
            <person name="Springer D."/>
            <person name="Dromer F."/>
            <person name="Young S.K."/>
            <person name="Zeng Q."/>
            <person name="Gargeya S."/>
            <person name="Fitzgerald M."/>
            <person name="Abouelleil A."/>
            <person name="Alvarado L."/>
            <person name="Berlin A.M."/>
            <person name="Chapman S.B."/>
            <person name="Dewar J."/>
            <person name="Goldberg J."/>
            <person name="Griggs A."/>
            <person name="Gujja S."/>
            <person name="Hansen M."/>
            <person name="Howarth C."/>
            <person name="Imamovic A."/>
            <person name="Larimer J."/>
            <person name="McCowan C."/>
            <person name="Murphy C."/>
            <person name="Pearson M."/>
            <person name="Priest M."/>
            <person name="Roberts A."/>
            <person name="Saif S."/>
            <person name="Shea T."/>
            <person name="Sykes S."/>
            <person name="Wortman J."/>
            <person name="Nusbaum C."/>
            <person name="Birren B."/>
        </authorList>
    </citation>
    <scope>NUCLEOTIDE SEQUENCE</scope>
    <source>
        <strain evidence="2">CBS 10737</strain>
    </source>
</reference>
<dbReference type="KEGG" id="kpin:30172207"/>
<gene>
    <name evidence="1" type="ORF">I206_03838</name>
    <name evidence="2" type="ORF">I206_105253</name>
</gene>
<sequence length="227" mass="25598">MTSVFKIASRLHPSIQSALSSIASSTSGGSMKRYLNPITNRQNIIVTTNCPSSSFIRLIKPNSSFDNSKNKLNERLSKVIPGNRTINLISYNDNMLFQINNLPIQVDNGTIYHCKPFSYLKCKTSSIEGENNLNKCLGLNLFCPSFGESNNQVEIRALYDLPISNYNNNNNNNNNGDEDSIEFGNWFTPKDFNISDDSEIYNDKIIPLSDLLERLEQHSNESQQSLE</sequence>
<reference evidence="1" key="3">
    <citation type="submission" date="2016-07" db="EMBL/GenBank/DDBJ databases">
        <title>Evolution of pathogenesis and genome organization in the Tremellales.</title>
        <authorList>
            <person name="Cuomo C."/>
            <person name="Litvintseva A."/>
            <person name="Heitman J."/>
            <person name="Chen Y."/>
            <person name="Sun S."/>
            <person name="Springer D."/>
            <person name="Dromer F."/>
            <person name="Young S."/>
            <person name="Zeng Q."/>
            <person name="Chapman S."/>
            <person name="Gujja S."/>
            <person name="Saif S."/>
            <person name="Birren B."/>
        </authorList>
    </citation>
    <scope>NUCLEOTIDE SEQUENCE</scope>
    <source>
        <strain evidence="1">CBS 10737</strain>
    </source>
</reference>
<dbReference type="RefSeq" id="XP_019011733.1">
    <property type="nucleotide sequence ID" value="XM_019155579.1"/>
</dbReference>
<proteinExistence type="predicted"/>
<evidence type="ECO:0000313" key="1">
    <source>
        <dbReference type="EMBL" id="OCF50514.1"/>
    </source>
</evidence>
<dbReference type="EMBL" id="KI894010">
    <property type="protein sequence ID" value="OCF50514.1"/>
    <property type="molecule type" value="Genomic_DNA"/>
</dbReference>
<dbReference type="Proteomes" id="UP000094020">
    <property type="component" value="Chromosome 7"/>
</dbReference>
<evidence type="ECO:0000313" key="3">
    <source>
        <dbReference type="Proteomes" id="UP000094020"/>
    </source>
</evidence>
<organism evidence="1">
    <name type="scientific">Kwoniella pini CBS 10737</name>
    <dbReference type="NCBI Taxonomy" id="1296096"/>
    <lineage>
        <taxon>Eukaryota</taxon>
        <taxon>Fungi</taxon>
        <taxon>Dikarya</taxon>
        <taxon>Basidiomycota</taxon>
        <taxon>Agaricomycotina</taxon>
        <taxon>Tremellomycetes</taxon>
        <taxon>Tremellales</taxon>
        <taxon>Cryptococcaceae</taxon>
        <taxon>Kwoniella</taxon>
    </lineage>
</organism>
<keyword evidence="3" id="KW-1185">Reference proteome</keyword>
<dbReference type="AlphaFoldDB" id="A0A1B9I4S7"/>
<protein>
    <submittedName>
        <fullName evidence="1">Uncharacterized protein</fullName>
    </submittedName>
</protein>